<proteinExistence type="predicted"/>
<comment type="caution">
    <text evidence="4">The sequence shown here is derived from an EMBL/GenBank/DDBJ whole genome shotgun (WGS) entry which is preliminary data.</text>
</comment>
<evidence type="ECO:0000313" key="5">
    <source>
        <dbReference type="Proteomes" id="UP001642464"/>
    </source>
</evidence>
<feature type="region of interest" description="Disordered" evidence="1">
    <location>
        <begin position="340"/>
        <end position="361"/>
    </location>
</feature>
<evidence type="ECO:0000256" key="1">
    <source>
        <dbReference type="SAM" id="MobiDB-lite"/>
    </source>
</evidence>
<evidence type="ECO:0000313" key="4">
    <source>
        <dbReference type="EMBL" id="CAK9051632.1"/>
    </source>
</evidence>
<keyword evidence="5" id="KW-1185">Reference proteome</keyword>
<feature type="signal peptide" evidence="3">
    <location>
        <begin position="1"/>
        <end position="19"/>
    </location>
</feature>
<keyword evidence="2" id="KW-0812">Transmembrane</keyword>
<evidence type="ECO:0000256" key="3">
    <source>
        <dbReference type="SAM" id="SignalP"/>
    </source>
</evidence>
<protein>
    <submittedName>
        <fullName evidence="4">Uncharacterized protein</fullName>
    </submittedName>
</protein>
<gene>
    <name evidence="4" type="ORF">SCF082_LOCUS28335</name>
</gene>
<accession>A0ABP0MLQ6</accession>
<feature type="compositionally biased region" description="Polar residues" evidence="1">
    <location>
        <begin position="118"/>
        <end position="134"/>
    </location>
</feature>
<feature type="chain" id="PRO_5047323535" evidence="3">
    <location>
        <begin position="20"/>
        <end position="361"/>
    </location>
</feature>
<evidence type="ECO:0000256" key="2">
    <source>
        <dbReference type="SAM" id="Phobius"/>
    </source>
</evidence>
<keyword evidence="3" id="KW-0732">Signal</keyword>
<keyword evidence="2" id="KW-1133">Transmembrane helix</keyword>
<dbReference type="Proteomes" id="UP001642464">
    <property type="component" value="Unassembled WGS sequence"/>
</dbReference>
<name>A0ABP0MLQ6_9DINO</name>
<sequence length="361" mass="38450">MVNLLSVVTVLSIVTSVAEDDCSQENDVVFLQTALTTEQSRFATQAVQVPSLLELKAEHLAQNGSSSSVMVMVVVILVMLFLIPLIVYSLSDTSSSGSGHKLLEGDGTYRQAGPSRSAAGSQRQLRTPGSQRLSVESKAVLPPTAAQYSPSDGPPVICRELVLPETEARFLIEAASLRSGSATQKEVIILGGSGRQPLLVAYLKDGGLSLHSMGANSMVVESPRAVVLPGRSPHNFEILDRDFKSYGELESISGRMTLRCNGQPVLLIDEMPEELGYNASQLDGRTLATGRLAPEVPAHVLQKLGGEAWRLRVVAGCDAIVVLSTMLTAMLIKTQRFRSGSITPSAPGTSATPSIRVSQVR</sequence>
<feature type="region of interest" description="Disordered" evidence="1">
    <location>
        <begin position="92"/>
        <end position="136"/>
    </location>
</feature>
<reference evidence="4 5" key="1">
    <citation type="submission" date="2024-02" db="EMBL/GenBank/DDBJ databases">
        <authorList>
            <person name="Chen Y."/>
            <person name="Shah S."/>
            <person name="Dougan E. K."/>
            <person name="Thang M."/>
            <person name="Chan C."/>
        </authorList>
    </citation>
    <scope>NUCLEOTIDE SEQUENCE [LARGE SCALE GENOMIC DNA]</scope>
</reference>
<keyword evidence="2" id="KW-0472">Membrane</keyword>
<feature type="transmembrane region" description="Helical" evidence="2">
    <location>
        <begin position="69"/>
        <end position="91"/>
    </location>
</feature>
<dbReference type="EMBL" id="CAXAMM010022226">
    <property type="protein sequence ID" value="CAK9051632.1"/>
    <property type="molecule type" value="Genomic_DNA"/>
</dbReference>
<organism evidence="4 5">
    <name type="scientific">Durusdinium trenchii</name>
    <dbReference type="NCBI Taxonomy" id="1381693"/>
    <lineage>
        <taxon>Eukaryota</taxon>
        <taxon>Sar</taxon>
        <taxon>Alveolata</taxon>
        <taxon>Dinophyceae</taxon>
        <taxon>Suessiales</taxon>
        <taxon>Symbiodiniaceae</taxon>
        <taxon>Durusdinium</taxon>
    </lineage>
</organism>